<dbReference type="PANTHER" id="PTHR10622:SF10">
    <property type="entry name" value="HET DOMAIN-CONTAINING PROTEIN"/>
    <property type="match status" value="1"/>
</dbReference>
<reference evidence="3" key="1">
    <citation type="journal article" date="2014" name="Proc. Natl. Acad. Sci. U.S.A.">
        <title>Extensive sampling of basidiomycete genomes demonstrates inadequacy of the white-rot/brown-rot paradigm for wood decay fungi.</title>
        <authorList>
            <person name="Riley R."/>
            <person name="Salamov A.A."/>
            <person name="Brown D.W."/>
            <person name="Nagy L.G."/>
            <person name="Floudas D."/>
            <person name="Held B.W."/>
            <person name="Levasseur A."/>
            <person name="Lombard V."/>
            <person name="Morin E."/>
            <person name="Otillar R."/>
            <person name="Lindquist E.A."/>
            <person name="Sun H."/>
            <person name="LaButti K.M."/>
            <person name="Schmutz J."/>
            <person name="Jabbour D."/>
            <person name="Luo H."/>
            <person name="Baker S.E."/>
            <person name="Pisabarro A.G."/>
            <person name="Walton J.D."/>
            <person name="Blanchette R.A."/>
            <person name="Henrissat B."/>
            <person name="Martin F."/>
            <person name="Cullen D."/>
            <person name="Hibbett D.S."/>
            <person name="Grigoriev I.V."/>
        </authorList>
    </citation>
    <scope>NUCLEOTIDE SEQUENCE [LARGE SCALE GENOMIC DNA]</scope>
    <source>
        <strain evidence="3">CBS 339.88</strain>
    </source>
</reference>
<dbReference type="AlphaFoldDB" id="A0A067SBN4"/>
<evidence type="ECO:0000313" key="3">
    <source>
        <dbReference type="Proteomes" id="UP000027222"/>
    </source>
</evidence>
<evidence type="ECO:0000259" key="1">
    <source>
        <dbReference type="Pfam" id="PF06985"/>
    </source>
</evidence>
<dbReference type="Pfam" id="PF06985">
    <property type="entry name" value="HET"/>
    <property type="match status" value="1"/>
</dbReference>
<accession>A0A067SBN4</accession>
<dbReference type="OrthoDB" id="2654851at2759"/>
<feature type="non-terminal residue" evidence="2">
    <location>
        <position position="1"/>
    </location>
</feature>
<name>A0A067SBN4_GALM3</name>
<organism evidence="2 3">
    <name type="scientific">Galerina marginata (strain CBS 339.88)</name>
    <dbReference type="NCBI Taxonomy" id="685588"/>
    <lineage>
        <taxon>Eukaryota</taxon>
        <taxon>Fungi</taxon>
        <taxon>Dikarya</taxon>
        <taxon>Basidiomycota</taxon>
        <taxon>Agaricomycotina</taxon>
        <taxon>Agaricomycetes</taxon>
        <taxon>Agaricomycetidae</taxon>
        <taxon>Agaricales</taxon>
        <taxon>Agaricineae</taxon>
        <taxon>Strophariaceae</taxon>
        <taxon>Galerina</taxon>
    </lineage>
</organism>
<sequence>YTILSHRWLPGGELTFSDISKFAAHQGRLHNFVKLIIFCWISVQHSCRFVWFDSGCINKSSSAELEESIRSMFTWYSKSKVCIVHLADTTNVKSFRKDQWFTRGWTLQELLAPNSLKFFEKSWRPITSSLDDDDNDKNANSAAKQSLWDHISNMTGISPEHLSTFNFGIDRARDTFVWLSKRQTTRIEDMAYCLVGLLGVPLTIAYGEGEMAFYRLQVEVLQRTADLGLFVWQGQSSVGNSMLAAKPDSFSSEYSLTIRPLSSSTSTDNV</sequence>
<dbReference type="Proteomes" id="UP000027222">
    <property type="component" value="Unassembled WGS sequence"/>
</dbReference>
<evidence type="ECO:0000313" key="2">
    <source>
        <dbReference type="EMBL" id="KDR67362.1"/>
    </source>
</evidence>
<feature type="non-terminal residue" evidence="2">
    <location>
        <position position="270"/>
    </location>
</feature>
<keyword evidence="3" id="KW-1185">Reference proteome</keyword>
<dbReference type="PANTHER" id="PTHR10622">
    <property type="entry name" value="HET DOMAIN-CONTAINING PROTEIN"/>
    <property type="match status" value="1"/>
</dbReference>
<dbReference type="STRING" id="685588.A0A067SBN4"/>
<protein>
    <recommendedName>
        <fullName evidence="1">Heterokaryon incompatibility domain-containing protein</fullName>
    </recommendedName>
</protein>
<dbReference type="EMBL" id="KL142415">
    <property type="protein sequence ID" value="KDR67362.1"/>
    <property type="molecule type" value="Genomic_DNA"/>
</dbReference>
<dbReference type="HOGENOM" id="CLU_000288_138_0_1"/>
<dbReference type="InterPro" id="IPR010730">
    <property type="entry name" value="HET"/>
</dbReference>
<proteinExistence type="predicted"/>
<gene>
    <name evidence="2" type="ORF">GALMADRAFT_42771</name>
</gene>
<feature type="domain" description="Heterokaryon incompatibility" evidence="1">
    <location>
        <begin position="1"/>
        <end position="91"/>
    </location>
</feature>